<sequence>MSDINKTVPELDALHREAVAWFQRLTSGQATIDDAEALKRWRDQSAAHSAALADASRAWSDVGPAGLSLRRRDSERANGLAYWRRRTMSRRAVLGGGLATAAAASYAVIDPPLGLWPSLSEFKADYRTATGRQLSVTVADDVSVQLNTQTSIAVQPPDGERARLELIAGEASFATAPEARRSLVVRAGDGRTVTSDGRFSIRNIRASESWVCVTCFGGDVRIEHKAGATALGPGQQIRYDATGLGRIATVDQESASAWQRGIVVFRATPLAEVVVEINRYRPGRIVLLNAALGRKLVNGRFRIDQMDEILARLELAFGAKSHVLAGGIVLLS</sequence>
<dbReference type="PANTHER" id="PTHR30273:SF2">
    <property type="entry name" value="PROTEIN FECR"/>
    <property type="match status" value="1"/>
</dbReference>
<accession>A0A2S6MWH8</accession>
<proteinExistence type="predicted"/>
<dbReference type="Gene3D" id="3.55.50.30">
    <property type="match status" value="1"/>
</dbReference>
<evidence type="ECO:0000259" key="2">
    <source>
        <dbReference type="Pfam" id="PF16220"/>
    </source>
</evidence>
<dbReference type="Gene3D" id="2.60.120.1440">
    <property type="match status" value="1"/>
</dbReference>
<dbReference type="InterPro" id="IPR006860">
    <property type="entry name" value="FecR"/>
</dbReference>
<dbReference type="InterPro" id="IPR012373">
    <property type="entry name" value="Ferrdict_sens_TM"/>
</dbReference>
<feature type="domain" description="FecR N-terminal" evidence="2">
    <location>
        <begin position="16"/>
        <end position="57"/>
    </location>
</feature>
<dbReference type="PANTHER" id="PTHR30273">
    <property type="entry name" value="PERIPLASMIC SIGNAL SENSOR AND SIGMA FACTOR ACTIVATOR FECR-RELATED"/>
    <property type="match status" value="1"/>
</dbReference>
<dbReference type="Proteomes" id="UP000239089">
    <property type="component" value="Unassembled WGS sequence"/>
</dbReference>
<protein>
    <submittedName>
        <fullName evidence="3">Iron dicitrate transport regulator FecR</fullName>
    </submittedName>
</protein>
<dbReference type="RefSeq" id="WP_104510239.1">
    <property type="nucleotide sequence ID" value="NZ_JACIGC010000020.1"/>
</dbReference>
<dbReference type="GO" id="GO:0016989">
    <property type="term" value="F:sigma factor antagonist activity"/>
    <property type="evidence" value="ECO:0007669"/>
    <property type="project" value="TreeGrafter"/>
</dbReference>
<dbReference type="EMBL" id="NHSJ01000131">
    <property type="protein sequence ID" value="PPQ26708.1"/>
    <property type="molecule type" value="Genomic_DNA"/>
</dbReference>
<dbReference type="PIRSF" id="PIRSF018266">
    <property type="entry name" value="FecR"/>
    <property type="match status" value="1"/>
</dbReference>
<comment type="caution">
    <text evidence="3">The sequence shown here is derived from an EMBL/GenBank/DDBJ whole genome shotgun (WGS) entry which is preliminary data.</text>
</comment>
<dbReference type="OrthoDB" id="9798846at2"/>
<gene>
    <name evidence="3" type="ORF">CCR94_21575</name>
</gene>
<evidence type="ECO:0000259" key="1">
    <source>
        <dbReference type="Pfam" id="PF04773"/>
    </source>
</evidence>
<reference evidence="3 4" key="1">
    <citation type="journal article" date="2018" name="Arch. Microbiol.">
        <title>New insights into the metabolic potential of the phototrophic purple bacterium Rhodopila globiformis DSM 161(T) from its draft genome sequence and evidence for a vanadium-dependent nitrogenase.</title>
        <authorList>
            <person name="Imhoff J.F."/>
            <person name="Rahn T."/>
            <person name="Kunzel S."/>
            <person name="Neulinger S.C."/>
        </authorList>
    </citation>
    <scope>NUCLEOTIDE SEQUENCE [LARGE SCALE GENOMIC DNA]</scope>
    <source>
        <strain evidence="3 4">DSM 16996</strain>
    </source>
</reference>
<name>A0A2S6MWH8_9HYPH</name>
<dbReference type="Pfam" id="PF16220">
    <property type="entry name" value="DUF4880"/>
    <property type="match status" value="1"/>
</dbReference>
<keyword evidence="4" id="KW-1185">Reference proteome</keyword>
<dbReference type="AlphaFoldDB" id="A0A2S6MWH8"/>
<dbReference type="InterPro" id="IPR032623">
    <property type="entry name" value="FecR_N"/>
</dbReference>
<evidence type="ECO:0000313" key="3">
    <source>
        <dbReference type="EMBL" id="PPQ26708.1"/>
    </source>
</evidence>
<evidence type="ECO:0000313" key="4">
    <source>
        <dbReference type="Proteomes" id="UP000239089"/>
    </source>
</evidence>
<feature type="domain" description="FecR protein" evidence="1">
    <location>
        <begin position="125"/>
        <end position="221"/>
    </location>
</feature>
<organism evidence="3 4">
    <name type="scientific">Rhodoblastus sphagnicola</name>
    <dbReference type="NCBI Taxonomy" id="333368"/>
    <lineage>
        <taxon>Bacteria</taxon>
        <taxon>Pseudomonadati</taxon>
        <taxon>Pseudomonadota</taxon>
        <taxon>Alphaproteobacteria</taxon>
        <taxon>Hyphomicrobiales</taxon>
        <taxon>Rhodoblastaceae</taxon>
        <taxon>Rhodoblastus</taxon>
    </lineage>
</organism>
<dbReference type="Pfam" id="PF04773">
    <property type="entry name" value="FecR"/>
    <property type="match status" value="1"/>
</dbReference>